<proteinExistence type="predicted"/>
<gene>
    <name evidence="1" type="ORF">RHSIM_RhsimUnG0238600</name>
</gene>
<organism evidence="1 2">
    <name type="scientific">Rhododendron simsii</name>
    <name type="common">Sims's rhododendron</name>
    <dbReference type="NCBI Taxonomy" id="118357"/>
    <lineage>
        <taxon>Eukaryota</taxon>
        <taxon>Viridiplantae</taxon>
        <taxon>Streptophyta</taxon>
        <taxon>Embryophyta</taxon>
        <taxon>Tracheophyta</taxon>
        <taxon>Spermatophyta</taxon>
        <taxon>Magnoliopsida</taxon>
        <taxon>eudicotyledons</taxon>
        <taxon>Gunneridae</taxon>
        <taxon>Pentapetalae</taxon>
        <taxon>asterids</taxon>
        <taxon>Ericales</taxon>
        <taxon>Ericaceae</taxon>
        <taxon>Ericoideae</taxon>
        <taxon>Rhodoreae</taxon>
        <taxon>Rhododendron</taxon>
    </lineage>
</organism>
<dbReference type="Proteomes" id="UP000626092">
    <property type="component" value="Unassembled WGS sequence"/>
</dbReference>
<dbReference type="EMBL" id="WJXA01000524">
    <property type="protein sequence ID" value="KAF7112348.1"/>
    <property type="molecule type" value="Genomic_DNA"/>
</dbReference>
<name>A0A834FUA8_RHOSS</name>
<reference evidence="1" key="1">
    <citation type="submission" date="2019-11" db="EMBL/GenBank/DDBJ databases">
        <authorList>
            <person name="Liu Y."/>
            <person name="Hou J."/>
            <person name="Li T.-Q."/>
            <person name="Guan C.-H."/>
            <person name="Wu X."/>
            <person name="Wu H.-Z."/>
            <person name="Ling F."/>
            <person name="Zhang R."/>
            <person name="Shi X.-G."/>
            <person name="Ren J.-P."/>
            <person name="Chen E.-F."/>
            <person name="Sun J.-M."/>
        </authorList>
    </citation>
    <scope>NUCLEOTIDE SEQUENCE</scope>
    <source>
        <strain evidence="1">Adult_tree_wgs_1</strain>
        <tissue evidence="1">Leaves</tissue>
    </source>
</reference>
<dbReference type="OrthoDB" id="1746575at2759"/>
<keyword evidence="2" id="KW-1185">Reference proteome</keyword>
<accession>A0A834FUA8</accession>
<sequence length="187" mass="21536">MDTPVPTECLESQRQKIEEDFNGGFKGIEILKLENVIKEGHTDGRLHRAYMLFTLGCLLCPTTKEVVRNRLFPRVVADDLETLKTYKWPAFELDWLVNEIRNYKIRVTKGRGRKAEGVGGSLFLLMVIYFDLHPLDGEIGKEHEPPIGLWTKELIDIRISKEAEDKPIEDSVFSQFPPHIENRVMVA</sequence>
<comment type="caution">
    <text evidence="1">The sequence shown here is derived from an EMBL/GenBank/DDBJ whole genome shotgun (WGS) entry which is preliminary data.</text>
</comment>
<protein>
    <recommendedName>
        <fullName evidence="3">DUF1985 domain-containing protein</fullName>
    </recommendedName>
</protein>
<evidence type="ECO:0008006" key="3">
    <source>
        <dbReference type="Google" id="ProtNLM"/>
    </source>
</evidence>
<evidence type="ECO:0000313" key="2">
    <source>
        <dbReference type="Proteomes" id="UP000626092"/>
    </source>
</evidence>
<dbReference type="AlphaFoldDB" id="A0A834FUA8"/>
<dbReference type="PANTHER" id="PTHR34835">
    <property type="entry name" value="OS07G0283600 PROTEIN-RELATED"/>
    <property type="match status" value="1"/>
</dbReference>
<evidence type="ECO:0000313" key="1">
    <source>
        <dbReference type="EMBL" id="KAF7112348.1"/>
    </source>
</evidence>